<evidence type="ECO:0000256" key="9">
    <source>
        <dbReference type="ARBA" id="ARBA00023136"/>
    </source>
</evidence>
<dbReference type="PANTHER" id="PTHR30578">
    <property type="entry name" value="ELECTRON TRANSPORT COMPLEX PROTEIN RNFD"/>
    <property type="match status" value="1"/>
</dbReference>
<feature type="transmembrane region" description="Helical" evidence="10">
    <location>
        <begin position="95"/>
        <end position="115"/>
    </location>
</feature>
<keyword evidence="9 10" id="KW-0472">Membrane</keyword>
<comment type="caution">
    <text evidence="12">The sequence shown here is derived from an EMBL/GenBank/DDBJ whole genome shotgun (WGS) entry which is preliminary data.</text>
</comment>
<dbReference type="EMBL" id="LIAE01008620">
    <property type="protein sequence ID" value="PAV73363.1"/>
    <property type="molecule type" value="Genomic_DNA"/>
</dbReference>
<feature type="transmembrane region" description="Helical" evidence="10">
    <location>
        <begin position="122"/>
        <end position="144"/>
    </location>
</feature>
<feature type="transmembrane region" description="Helical" evidence="10">
    <location>
        <begin position="341"/>
        <end position="358"/>
    </location>
</feature>
<keyword evidence="6" id="KW-1278">Translocase</keyword>
<dbReference type="GO" id="GO:0055085">
    <property type="term" value="P:transmembrane transport"/>
    <property type="evidence" value="ECO:0007669"/>
    <property type="project" value="InterPro"/>
</dbReference>
<dbReference type="NCBIfam" id="TIGR01946">
    <property type="entry name" value="rnfD"/>
    <property type="match status" value="1"/>
</dbReference>
<dbReference type="InterPro" id="IPR007329">
    <property type="entry name" value="FMN-bd"/>
</dbReference>
<dbReference type="NCBIfam" id="TIGR01947">
    <property type="entry name" value="rnfG"/>
    <property type="match status" value="1"/>
</dbReference>
<keyword evidence="8 10" id="KW-1133">Transmembrane helix</keyword>
<feature type="transmembrane region" description="Helical" evidence="10">
    <location>
        <begin position="164"/>
        <end position="196"/>
    </location>
</feature>
<dbReference type="Pfam" id="PF03116">
    <property type="entry name" value="NQR2_RnfD_RnfE"/>
    <property type="match status" value="1"/>
</dbReference>
<dbReference type="HAMAP" id="MF_00479">
    <property type="entry name" value="RsxG_RnfG"/>
    <property type="match status" value="1"/>
</dbReference>
<evidence type="ECO:0000313" key="13">
    <source>
        <dbReference type="Proteomes" id="UP000218231"/>
    </source>
</evidence>
<name>A0A2A2KHM0_9BILA</name>
<dbReference type="AlphaFoldDB" id="A0A2A2KHM0"/>
<keyword evidence="13" id="KW-1185">Reference proteome</keyword>
<evidence type="ECO:0000256" key="2">
    <source>
        <dbReference type="ARBA" id="ARBA00022553"/>
    </source>
</evidence>
<feature type="transmembrane region" description="Helical" evidence="10">
    <location>
        <begin position="30"/>
        <end position="51"/>
    </location>
</feature>
<evidence type="ECO:0000256" key="4">
    <source>
        <dbReference type="ARBA" id="ARBA00022643"/>
    </source>
</evidence>
<dbReference type="GO" id="GO:0005886">
    <property type="term" value="C:plasma membrane"/>
    <property type="evidence" value="ECO:0007669"/>
    <property type="project" value="InterPro"/>
</dbReference>
<keyword evidence="2" id="KW-0597">Phosphoprotein</keyword>
<accession>A0A2A2KHM0</accession>
<dbReference type="InterPro" id="IPR011303">
    <property type="entry name" value="RnfD_bac"/>
</dbReference>
<proteinExistence type="inferred from homology"/>
<reference evidence="12 13" key="1">
    <citation type="journal article" date="2017" name="Curr. Biol.">
        <title>Genome architecture and evolution of a unichromosomal asexual nematode.</title>
        <authorList>
            <person name="Fradin H."/>
            <person name="Zegar C."/>
            <person name="Gutwein M."/>
            <person name="Lucas J."/>
            <person name="Kovtun M."/>
            <person name="Corcoran D."/>
            <person name="Baugh L.R."/>
            <person name="Kiontke K."/>
            <person name="Gunsalus K."/>
            <person name="Fitch D.H."/>
            <person name="Piano F."/>
        </authorList>
    </citation>
    <scope>NUCLEOTIDE SEQUENCE [LARGE SCALE GENOMIC DNA]</scope>
    <source>
        <strain evidence="12">PF1309</strain>
    </source>
</reference>
<evidence type="ECO:0000313" key="12">
    <source>
        <dbReference type="EMBL" id="PAV73363.1"/>
    </source>
</evidence>
<evidence type="ECO:0000256" key="1">
    <source>
        <dbReference type="ARBA" id="ARBA00022448"/>
    </source>
</evidence>
<dbReference type="GO" id="GO:0009055">
    <property type="term" value="F:electron transfer activity"/>
    <property type="evidence" value="ECO:0007669"/>
    <property type="project" value="InterPro"/>
</dbReference>
<dbReference type="SMART" id="SM00900">
    <property type="entry name" value="FMN_bind"/>
    <property type="match status" value="1"/>
</dbReference>
<evidence type="ECO:0000256" key="10">
    <source>
        <dbReference type="SAM" id="Phobius"/>
    </source>
</evidence>
<feature type="transmembrane region" description="Helical" evidence="10">
    <location>
        <begin position="379"/>
        <end position="404"/>
    </location>
</feature>
<organism evidence="12 13">
    <name type="scientific">Diploscapter pachys</name>
    <dbReference type="NCBI Taxonomy" id="2018661"/>
    <lineage>
        <taxon>Eukaryota</taxon>
        <taxon>Metazoa</taxon>
        <taxon>Ecdysozoa</taxon>
        <taxon>Nematoda</taxon>
        <taxon>Chromadorea</taxon>
        <taxon>Rhabditida</taxon>
        <taxon>Rhabditina</taxon>
        <taxon>Rhabditomorpha</taxon>
        <taxon>Rhabditoidea</taxon>
        <taxon>Rhabditidae</taxon>
        <taxon>Diploscapter</taxon>
    </lineage>
</organism>
<evidence type="ECO:0000256" key="8">
    <source>
        <dbReference type="ARBA" id="ARBA00022989"/>
    </source>
</evidence>
<sequence>MSDYVLVLVSAALVNHLVLQAEPGERARLHALGLCSALLILLALPVGAWIYQQLLVPSQLQDLQLLLFLPLLAALAWALPNLLQRLRPDWPTQGLPSLLSANAVVLGLLVQLSNAEMYGWRLLAWPLVTALGFWLALMFCAALATEAVLLSWRKLPVASTLGDGSALVTAVLLAAALPIQAPWWLPVIAACVAIGLGKQAFGGVGRNLFNPAMAGYVFVLLSFPLQMNHWPAQAPGLLESLNLSLGTGDRIDAWASPTVLDVLRHNRSLTIDELFASHSAFGHLGGRASEWVNLAFLLGGLFLMQRKVFGWHAPVGLLGALFLFSLVGWNGSGSDSNGSPLLHLLSGSTMLAAFFIATEPVSGCRQPLARLLFGAGAGMLIYLIRTAACLLLLALLAVATTLAWQRFTAEPIAQASRQWQERQWLAVLPPGSYDNQPLQTPLALADTSLRHSRLLAGYRATLGGSPTAILLHNRFQGYGGAIEMVIAIDTHGRLAGMRVLEQQESPGLGDQLADPARHWLDQFIGRAHEGTPEQAWAIKRDQGAFDQLAGATVTSRAVIEAIQDALRYFDDHREALLDEARP</sequence>
<protein>
    <recommendedName>
        <fullName evidence="11">FMN-binding domain-containing protein</fullName>
    </recommendedName>
</protein>
<dbReference type="PANTHER" id="PTHR30578:SF0">
    <property type="entry name" value="ION-TRANSLOCATING OXIDOREDUCTASE COMPLEX SUBUNIT D"/>
    <property type="match status" value="1"/>
</dbReference>
<keyword evidence="7" id="KW-0249">Electron transport</keyword>
<dbReference type="OrthoDB" id="8300106at2759"/>
<feature type="transmembrane region" description="Helical" evidence="10">
    <location>
        <begin position="63"/>
        <end position="83"/>
    </location>
</feature>
<keyword evidence="1" id="KW-0813">Transport</keyword>
<feature type="domain" description="FMN-binding" evidence="11">
    <location>
        <begin position="477"/>
        <end position="569"/>
    </location>
</feature>
<gene>
    <name evidence="12" type="ORF">WR25_22775</name>
</gene>
<dbReference type="Pfam" id="PF04205">
    <property type="entry name" value="FMN_bind"/>
    <property type="match status" value="1"/>
</dbReference>
<evidence type="ECO:0000256" key="5">
    <source>
        <dbReference type="ARBA" id="ARBA00022692"/>
    </source>
</evidence>
<evidence type="ECO:0000259" key="11">
    <source>
        <dbReference type="SMART" id="SM00900"/>
    </source>
</evidence>
<dbReference type="InterPro" id="IPR004338">
    <property type="entry name" value="NqrB/RnfD"/>
</dbReference>
<evidence type="ECO:0000256" key="3">
    <source>
        <dbReference type="ARBA" id="ARBA00022630"/>
    </source>
</evidence>
<evidence type="ECO:0000256" key="6">
    <source>
        <dbReference type="ARBA" id="ARBA00022967"/>
    </source>
</evidence>
<keyword evidence="5 10" id="KW-0812">Transmembrane</keyword>
<dbReference type="Proteomes" id="UP000218231">
    <property type="component" value="Unassembled WGS sequence"/>
</dbReference>
<dbReference type="GO" id="GO:0022900">
    <property type="term" value="P:electron transport chain"/>
    <property type="evidence" value="ECO:0007669"/>
    <property type="project" value="InterPro"/>
</dbReference>
<keyword evidence="4" id="KW-0288">FMN</keyword>
<dbReference type="InterPro" id="IPR010209">
    <property type="entry name" value="Ion_transpt_RnfG/RsxG"/>
</dbReference>
<evidence type="ECO:0000256" key="7">
    <source>
        <dbReference type="ARBA" id="ARBA00022982"/>
    </source>
</evidence>
<dbReference type="GO" id="GO:0010181">
    <property type="term" value="F:FMN binding"/>
    <property type="evidence" value="ECO:0007669"/>
    <property type="project" value="InterPro"/>
</dbReference>
<feature type="transmembrane region" description="Helical" evidence="10">
    <location>
        <begin position="311"/>
        <end position="329"/>
    </location>
</feature>
<keyword evidence="3" id="KW-0285">Flavoprotein</keyword>